<accession>A0AA36IY79</accession>
<dbReference type="EMBL" id="CAUJNA010003205">
    <property type="protein sequence ID" value="CAJ1395667.1"/>
    <property type="molecule type" value="Genomic_DNA"/>
</dbReference>
<evidence type="ECO:0000313" key="2">
    <source>
        <dbReference type="EMBL" id="CAJ1395667.1"/>
    </source>
</evidence>
<evidence type="ECO:0000256" key="1">
    <source>
        <dbReference type="SAM" id="MobiDB-lite"/>
    </source>
</evidence>
<feature type="region of interest" description="Disordered" evidence="1">
    <location>
        <begin position="94"/>
        <end position="161"/>
    </location>
</feature>
<dbReference type="AlphaFoldDB" id="A0AA36IY79"/>
<keyword evidence="3" id="KW-1185">Reference proteome</keyword>
<protein>
    <submittedName>
        <fullName evidence="2">Uncharacterized protein</fullName>
    </submittedName>
</protein>
<feature type="compositionally biased region" description="Basic and acidic residues" evidence="1">
    <location>
        <begin position="434"/>
        <end position="452"/>
    </location>
</feature>
<evidence type="ECO:0000313" key="3">
    <source>
        <dbReference type="Proteomes" id="UP001178507"/>
    </source>
</evidence>
<gene>
    <name evidence="2" type="ORF">EVOR1521_LOCUS20049</name>
</gene>
<name>A0AA36IY79_9DINO</name>
<dbReference type="Proteomes" id="UP001178507">
    <property type="component" value="Unassembled WGS sequence"/>
</dbReference>
<proteinExistence type="predicted"/>
<organism evidence="2 3">
    <name type="scientific">Effrenium voratum</name>
    <dbReference type="NCBI Taxonomy" id="2562239"/>
    <lineage>
        <taxon>Eukaryota</taxon>
        <taxon>Sar</taxon>
        <taxon>Alveolata</taxon>
        <taxon>Dinophyceae</taxon>
        <taxon>Suessiales</taxon>
        <taxon>Symbiodiniaceae</taxon>
        <taxon>Effrenium</taxon>
    </lineage>
</organism>
<reference evidence="2" key="1">
    <citation type="submission" date="2023-08" db="EMBL/GenBank/DDBJ databases">
        <authorList>
            <person name="Chen Y."/>
            <person name="Shah S."/>
            <person name="Dougan E. K."/>
            <person name="Thang M."/>
            <person name="Chan C."/>
        </authorList>
    </citation>
    <scope>NUCLEOTIDE SEQUENCE</scope>
</reference>
<comment type="caution">
    <text evidence="2">The sequence shown here is derived from an EMBL/GenBank/DDBJ whole genome shotgun (WGS) entry which is preliminary data.</text>
</comment>
<feature type="region of interest" description="Disordered" evidence="1">
    <location>
        <begin position="417"/>
        <end position="452"/>
    </location>
</feature>
<sequence>MAMSGKRTVEQESFLDAWFQMNNTVATKEELRALENDVGTLRKEQDQAVDSLGTLIRKVAESMAESLHRLEDRIMTDMVNTAVQRVKEQVIADLPQAPTPARRPSLTATHKASALCVESAPEETVSPASTEKMQYEKATPQTSTEDEEGNSTATTPHGDALGFAPKVAKIRPPAEETPPLPGADPDQALQALSTGRQQVCQLLEKFSTQLQAMHVQLEADCKPPARRVGLLKESSSEKTFPKPNEDMLRRLDSVESCVQEALKELSQREAALSGDKLSDPLARTTPAAGPSALTSASLFTCGLLDKKAELMSTSSEPGRTWRGSTQVVPGSMCLQRKTLSPPRASSMLVSSQIGNARTVSPPGSREVQTARMASPWRPGPSDARARNFGPVASGFWTMTPGSLDGSTRSIAAYYAPQAPGMGHGGHSLRLAPSRRLERPESARSRERTSIRL</sequence>